<organism evidence="1 2">
    <name type="scientific">Zymoseptoria tritici ST99CH_1A5</name>
    <dbReference type="NCBI Taxonomy" id="1276529"/>
    <lineage>
        <taxon>Eukaryota</taxon>
        <taxon>Fungi</taxon>
        <taxon>Dikarya</taxon>
        <taxon>Ascomycota</taxon>
        <taxon>Pezizomycotina</taxon>
        <taxon>Dothideomycetes</taxon>
        <taxon>Dothideomycetidae</taxon>
        <taxon>Mycosphaerellales</taxon>
        <taxon>Mycosphaerellaceae</taxon>
        <taxon>Zymoseptoria</taxon>
    </lineage>
</organism>
<gene>
    <name evidence="1" type="ORF">ZT1A5_G11358</name>
</gene>
<proteinExistence type="predicted"/>
<protein>
    <submittedName>
        <fullName evidence="1">Uncharacterized protein</fullName>
    </submittedName>
</protein>
<sequence length="343" mass="38374">MPPVSIRADNAPSLIVFVKASIAQIPLNLRCQTQFNPSNSFRITDLFIKQLHQTTQYSETKQQAADQQMAAMQAALKVKDEERWAKEMKVWFADDNTVALRSVKYGSIKAGYFDHGAKEVYFRVGKNNKVIFAAKYPFESVKGLKECDSDQVTKKMMDVPDANEQALGIRFRDQLNGILSAVRADEIVRPEVQLVFASPKCRSAAFGYAKRLGRNKHPLTPTSTITIEQVKAGTVLSTALAEKHGLDPYVFRMTAAPAAARLLRDYHSLPKWFTDEPAFVEGYIVMYHESVFAPGGRGRNKDNLNLVAMRGHPELFTEEGFANVSRSRDGLIVSTSEQLCCED</sequence>
<dbReference type="AlphaFoldDB" id="A0A1Y6M211"/>
<evidence type="ECO:0000313" key="2">
    <source>
        <dbReference type="Proteomes" id="UP000215453"/>
    </source>
</evidence>
<dbReference type="EMBL" id="LT882688">
    <property type="protein sequence ID" value="SMY29909.1"/>
    <property type="molecule type" value="Genomic_DNA"/>
</dbReference>
<accession>A0A1Y6M211</accession>
<dbReference type="Proteomes" id="UP000215453">
    <property type="component" value="Chromosome 13"/>
</dbReference>
<reference evidence="1 2" key="1">
    <citation type="submission" date="2016-10" db="EMBL/GenBank/DDBJ databases">
        <authorList>
            <person name="Varghese N."/>
        </authorList>
    </citation>
    <scope>NUCLEOTIDE SEQUENCE [LARGE SCALE GENOMIC DNA]</scope>
</reference>
<name>A0A1Y6M211_ZYMTR</name>
<evidence type="ECO:0000313" key="1">
    <source>
        <dbReference type="EMBL" id="SMY29909.1"/>
    </source>
</evidence>